<dbReference type="EMBL" id="JAAYYV010000186">
    <property type="protein sequence ID" value="NLF54157.1"/>
    <property type="molecule type" value="Genomic_DNA"/>
</dbReference>
<evidence type="ECO:0000313" key="2">
    <source>
        <dbReference type="EMBL" id="NLF54157.1"/>
    </source>
</evidence>
<dbReference type="Proteomes" id="UP000536534">
    <property type="component" value="Unassembled WGS sequence"/>
</dbReference>
<evidence type="ECO:0000256" key="1">
    <source>
        <dbReference type="SAM" id="Phobius"/>
    </source>
</evidence>
<evidence type="ECO:0000313" key="3">
    <source>
        <dbReference type="Proteomes" id="UP000536534"/>
    </source>
</evidence>
<dbReference type="SUPFAM" id="SSF103473">
    <property type="entry name" value="MFS general substrate transporter"/>
    <property type="match status" value="1"/>
</dbReference>
<dbReference type="InterPro" id="IPR036259">
    <property type="entry name" value="MFS_trans_sf"/>
</dbReference>
<accession>A0A7X7LVX6</accession>
<sequence>MSLYALRGLGVALFLAAPKTPAVMLGFALWMGLTYMATLPPTTALVGRIAGGQRLATLFGVVMAVHQLGAFLGAWAGGLAVAATGSHTVVWLVDIALAAVAVMLHLPLLQRGGEARSLATASA</sequence>
<name>A0A7X7LVX6_9RHOO</name>
<dbReference type="AlphaFoldDB" id="A0A7X7LVX6"/>
<protein>
    <submittedName>
        <fullName evidence="2">MFS transporter</fullName>
    </submittedName>
</protein>
<keyword evidence="1" id="KW-1133">Transmembrane helix</keyword>
<feature type="transmembrane region" description="Helical" evidence="1">
    <location>
        <begin position="89"/>
        <end position="109"/>
    </location>
</feature>
<organism evidence="2 3">
    <name type="scientific">Thauera phenolivorans</name>
    <dbReference type="NCBI Taxonomy" id="1792543"/>
    <lineage>
        <taxon>Bacteria</taxon>
        <taxon>Pseudomonadati</taxon>
        <taxon>Pseudomonadota</taxon>
        <taxon>Betaproteobacteria</taxon>
        <taxon>Rhodocyclales</taxon>
        <taxon>Zoogloeaceae</taxon>
        <taxon>Thauera</taxon>
    </lineage>
</organism>
<proteinExistence type="predicted"/>
<comment type="caution">
    <text evidence="2">The sequence shown here is derived from an EMBL/GenBank/DDBJ whole genome shotgun (WGS) entry which is preliminary data.</text>
</comment>
<keyword evidence="1" id="KW-0812">Transmembrane</keyword>
<reference evidence="2 3" key="1">
    <citation type="journal article" date="2020" name="Biotechnol. Biofuels">
        <title>New insights from the biogas microbiome by comprehensive genome-resolved metagenomics of nearly 1600 species originating from multiple anaerobic digesters.</title>
        <authorList>
            <person name="Campanaro S."/>
            <person name="Treu L."/>
            <person name="Rodriguez-R L.M."/>
            <person name="Kovalovszki A."/>
            <person name="Ziels R.M."/>
            <person name="Maus I."/>
            <person name="Zhu X."/>
            <person name="Kougias P.G."/>
            <person name="Basile A."/>
            <person name="Luo G."/>
            <person name="Schluter A."/>
            <person name="Konstantinidis K.T."/>
            <person name="Angelidaki I."/>
        </authorList>
    </citation>
    <scope>NUCLEOTIDE SEQUENCE [LARGE SCALE GENOMIC DNA]</scope>
    <source>
        <strain evidence="2">AS06rmzACSIP_256</strain>
    </source>
</reference>
<feature type="transmembrane region" description="Helical" evidence="1">
    <location>
        <begin position="58"/>
        <end position="83"/>
    </location>
</feature>
<feature type="transmembrane region" description="Helical" evidence="1">
    <location>
        <begin position="28"/>
        <end position="46"/>
    </location>
</feature>
<dbReference type="Gene3D" id="1.20.1250.20">
    <property type="entry name" value="MFS general substrate transporter like domains"/>
    <property type="match status" value="1"/>
</dbReference>
<keyword evidence="1" id="KW-0472">Membrane</keyword>
<gene>
    <name evidence="2" type="ORF">GX576_07135</name>
</gene>